<name>A0ABW3P8A7_9PROT</name>
<feature type="region of interest" description="Disordered" evidence="1">
    <location>
        <begin position="1"/>
        <end position="29"/>
    </location>
</feature>
<evidence type="ECO:0000313" key="4">
    <source>
        <dbReference type="Proteomes" id="UP001597206"/>
    </source>
</evidence>
<keyword evidence="2" id="KW-0812">Transmembrane</keyword>
<dbReference type="Proteomes" id="UP001597206">
    <property type="component" value="Unassembled WGS sequence"/>
</dbReference>
<feature type="region of interest" description="Disordered" evidence="1">
    <location>
        <begin position="90"/>
        <end position="124"/>
    </location>
</feature>
<dbReference type="EMBL" id="JBHTLN010000001">
    <property type="protein sequence ID" value="MFD1121403.1"/>
    <property type="molecule type" value="Genomic_DNA"/>
</dbReference>
<gene>
    <name evidence="3" type="ORF">ACFQ2T_02725</name>
</gene>
<comment type="caution">
    <text evidence="3">The sequence shown here is derived from an EMBL/GenBank/DDBJ whole genome shotgun (WGS) entry which is preliminary data.</text>
</comment>
<dbReference type="RefSeq" id="WP_379030151.1">
    <property type="nucleotide sequence ID" value="NZ_JBHTLN010000001.1"/>
</dbReference>
<feature type="compositionally biased region" description="Polar residues" evidence="1">
    <location>
        <begin position="18"/>
        <end position="29"/>
    </location>
</feature>
<feature type="transmembrane region" description="Helical" evidence="2">
    <location>
        <begin position="42"/>
        <end position="59"/>
    </location>
</feature>
<accession>A0ABW3P8A7</accession>
<sequence length="256" mass="28386">MSSTHHPEKACVERENKSLSSRNSKPMQSPSFQNGIMEIGKLNIVLIGLIIVILAALISQEEVPTAPLLNQPVRVQTVTTPEIAALDAQDNAPAAVEQVEPPKTELKAPSKSRKKREATAPAAEYSKPAEFVAGNPSTSAESTPEISHRQEPEHVLQKEPSRNILVFNLWSLSELRLRSTFTKLINDGSAPAAILDTRKKEYLSFVNKRTHKCGELNNKFASNINTVEKLTFKEKDVEILECHTSENTTELNRLNE</sequence>
<reference evidence="4" key="1">
    <citation type="journal article" date="2019" name="Int. J. Syst. Evol. Microbiol.">
        <title>The Global Catalogue of Microorganisms (GCM) 10K type strain sequencing project: providing services to taxonomists for standard genome sequencing and annotation.</title>
        <authorList>
            <consortium name="The Broad Institute Genomics Platform"/>
            <consortium name="The Broad Institute Genome Sequencing Center for Infectious Disease"/>
            <person name="Wu L."/>
            <person name="Ma J."/>
        </authorList>
    </citation>
    <scope>NUCLEOTIDE SEQUENCE [LARGE SCALE GENOMIC DNA]</scope>
    <source>
        <strain evidence="4">CCUG 58411</strain>
    </source>
</reference>
<evidence type="ECO:0000256" key="2">
    <source>
        <dbReference type="SAM" id="Phobius"/>
    </source>
</evidence>
<keyword evidence="2" id="KW-0472">Membrane</keyword>
<keyword evidence="2" id="KW-1133">Transmembrane helix</keyword>
<evidence type="ECO:0000313" key="3">
    <source>
        <dbReference type="EMBL" id="MFD1121403.1"/>
    </source>
</evidence>
<keyword evidence="4" id="KW-1185">Reference proteome</keyword>
<evidence type="ECO:0000256" key="1">
    <source>
        <dbReference type="SAM" id="MobiDB-lite"/>
    </source>
</evidence>
<organism evidence="3 4">
    <name type="scientific">Methylophilus flavus</name>
    <dbReference type="NCBI Taxonomy" id="640084"/>
    <lineage>
        <taxon>Bacteria</taxon>
        <taxon>Pseudomonadati</taxon>
        <taxon>Pseudomonadota</taxon>
        <taxon>Betaproteobacteria</taxon>
        <taxon>Nitrosomonadales</taxon>
        <taxon>Methylophilaceae</taxon>
        <taxon>Methylophilus</taxon>
    </lineage>
</organism>
<proteinExistence type="predicted"/>
<protein>
    <submittedName>
        <fullName evidence="3">Uncharacterized protein</fullName>
    </submittedName>
</protein>
<feature type="compositionally biased region" description="Basic and acidic residues" evidence="1">
    <location>
        <begin position="1"/>
        <end position="17"/>
    </location>
</feature>